<evidence type="ECO:0000256" key="4">
    <source>
        <dbReference type="PROSITE-ProRule" id="PRU00182"/>
    </source>
</evidence>
<dbReference type="Proteomes" id="UP001628193">
    <property type="component" value="Unassembled WGS sequence"/>
</dbReference>
<dbReference type="Pfam" id="PF01479">
    <property type="entry name" value="S4"/>
    <property type="match status" value="1"/>
</dbReference>
<comment type="similarity">
    <text evidence="1 5">Belongs to the pseudouridine synthase RsuA family.</text>
</comment>
<dbReference type="NCBIfam" id="TIGR00093">
    <property type="entry name" value="pseudouridine synthase"/>
    <property type="match status" value="1"/>
</dbReference>
<evidence type="ECO:0000256" key="3">
    <source>
        <dbReference type="ARBA" id="ARBA00023235"/>
    </source>
</evidence>
<dbReference type="SUPFAM" id="SSF55174">
    <property type="entry name" value="Alpha-L RNA-binding motif"/>
    <property type="match status" value="1"/>
</dbReference>
<dbReference type="PANTHER" id="PTHR47683">
    <property type="entry name" value="PSEUDOURIDINE SYNTHASE FAMILY PROTEIN-RELATED"/>
    <property type="match status" value="1"/>
</dbReference>
<dbReference type="Gene3D" id="3.10.290.10">
    <property type="entry name" value="RNA-binding S4 domain"/>
    <property type="match status" value="1"/>
</dbReference>
<reference evidence="7 8" key="2">
    <citation type="submission" date="2024-09" db="EMBL/GenBank/DDBJ databases">
        <title>Draft genome sequence of Candidatus Magnetaquicoccaceae bacterium FCR-1.</title>
        <authorList>
            <person name="Shimoshige H."/>
            <person name="Shimamura S."/>
            <person name="Taoka A."/>
            <person name="Kobayashi H."/>
            <person name="Maekawa T."/>
        </authorList>
    </citation>
    <scope>NUCLEOTIDE SEQUENCE [LARGE SCALE GENOMIC DNA]</scope>
    <source>
        <strain evidence="7 8">FCR-1</strain>
    </source>
</reference>
<evidence type="ECO:0000256" key="2">
    <source>
        <dbReference type="ARBA" id="ARBA00022884"/>
    </source>
</evidence>
<dbReference type="InterPro" id="IPR020103">
    <property type="entry name" value="PsdUridine_synth_cat_dom_sf"/>
</dbReference>
<protein>
    <recommendedName>
        <fullName evidence="5">Pseudouridine synthase</fullName>
        <ecNumber evidence="5">5.4.99.-</ecNumber>
    </recommendedName>
</protein>
<proteinExistence type="inferred from homology"/>
<dbReference type="InterPro" id="IPR042092">
    <property type="entry name" value="PsdUridine_s_RsuA/RluB/E/F_cat"/>
</dbReference>
<dbReference type="Pfam" id="PF00849">
    <property type="entry name" value="PseudoU_synth_2"/>
    <property type="match status" value="1"/>
</dbReference>
<dbReference type="InterPro" id="IPR000748">
    <property type="entry name" value="PsdUridine_synth_RsuA/RluB/E/F"/>
</dbReference>
<dbReference type="PANTHER" id="PTHR47683:SF3">
    <property type="entry name" value="RIBOSOMAL LARGE SUBUNIT PSEUDOURIDINE SYNTHASE B"/>
    <property type="match status" value="1"/>
</dbReference>
<dbReference type="InterPro" id="IPR002942">
    <property type="entry name" value="S4_RNA-bd"/>
</dbReference>
<dbReference type="PROSITE" id="PS50889">
    <property type="entry name" value="S4"/>
    <property type="match status" value="1"/>
</dbReference>
<dbReference type="InterPro" id="IPR020094">
    <property type="entry name" value="TruA/RsuA/RluB/E/F_N"/>
</dbReference>
<dbReference type="EC" id="5.4.99.-" evidence="5"/>
<name>A0ABQ0C7D4_9PROT</name>
<keyword evidence="2 4" id="KW-0694">RNA-binding</keyword>
<dbReference type="RefSeq" id="WP_420904523.1">
    <property type="nucleotide sequence ID" value="NZ_BAAFGK010000004.1"/>
</dbReference>
<sequence length="244" mass="26618">MSGVRLQKWLAEAGLCSRREGERWIEAGRVSVDGQIVTTQGVQVGPDVVVCVDGQPVAGRKGNLKVVVALHKPVGVICSRRDPDGRPSVFGLVEGAGVRLVSVGRLDYNSEGLLLFTNDGELANRLTHPRHEVPRVYRVRVHGRVDEPLLNKLRAGVTLEDGPTGPLDIALERVVGANSWLTLTLKEGRNRIIRRIFAAFEMDVARLIRVSYAGIELGEIPSGAWRYLTRAEVGGLLRLVGPRG</sequence>
<dbReference type="CDD" id="cd00165">
    <property type="entry name" value="S4"/>
    <property type="match status" value="1"/>
</dbReference>
<reference evidence="7 8" key="1">
    <citation type="submission" date="2024-05" db="EMBL/GenBank/DDBJ databases">
        <authorList>
            <consortium name="Candidatus Magnetaquicoccaceae bacterium FCR-1 genome sequencing consortium"/>
            <person name="Shimoshige H."/>
            <person name="Shimamura S."/>
            <person name="Taoka A."/>
            <person name="Kobayashi H."/>
            <person name="Maekawa T."/>
        </authorList>
    </citation>
    <scope>NUCLEOTIDE SEQUENCE [LARGE SCALE GENOMIC DNA]</scope>
    <source>
        <strain evidence="7 8">FCR-1</strain>
    </source>
</reference>
<keyword evidence="8" id="KW-1185">Reference proteome</keyword>
<evidence type="ECO:0000256" key="5">
    <source>
        <dbReference type="RuleBase" id="RU003887"/>
    </source>
</evidence>
<dbReference type="GO" id="GO:0160139">
    <property type="term" value="F:23S rRNA pseudouridine(2605) synthase activity"/>
    <property type="evidence" value="ECO:0007669"/>
    <property type="project" value="UniProtKB-EC"/>
</dbReference>
<evidence type="ECO:0000256" key="1">
    <source>
        <dbReference type="ARBA" id="ARBA00008348"/>
    </source>
</evidence>
<dbReference type="EMBL" id="BAAFGK010000004">
    <property type="protein sequence ID" value="GAB0056801.1"/>
    <property type="molecule type" value="Genomic_DNA"/>
</dbReference>
<dbReference type="PROSITE" id="PS01149">
    <property type="entry name" value="PSI_RSU"/>
    <property type="match status" value="1"/>
</dbReference>
<dbReference type="InterPro" id="IPR036986">
    <property type="entry name" value="S4_RNA-bd_sf"/>
</dbReference>
<keyword evidence="3 5" id="KW-0413">Isomerase</keyword>
<evidence type="ECO:0000259" key="6">
    <source>
        <dbReference type="SMART" id="SM00363"/>
    </source>
</evidence>
<feature type="domain" description="RNA-binding S4" evidence="6">
    <location>
        <begin position="4"/>
        <end position="63"/>
    </location>
</feature>
<gene>
    <name evidence="7" type="primary">rluB</name>
    <name evidence="7" type="ORF">SIID45300_01113</name>
</gene>
<dbReference type="SUPFAM" id="SSF55120">
    <property type="entry name" value="Pseudouridine synthase"/>
    <property type="match status" value="1"/>
</dbReference>
<evidence type="ECO:0000313" key="8">
    <source>
        <dbReference type="Proteomes" id="UP001628193"/>
    </source>
</evidence>
<dbReference type="InterPro" id="IPR018496">
    <property type="entry name" value="PsdUridine_synth_RsuA/RluB_CS"/>
</dbReference>
<dbReference type="Gene3D" id="3.30.70.1560">
    <property type="entry name" value="Alpha-L RNA-binding motif"/>
    <property type="match status" value="1"/>
</dbReference>
<accession>A0ABQ0C7D4</accession>
<dbReference type="InterPro" id="IPR006145">
    <property type="entry name" value="PsdUridine_synth_RsuA/RluA"/>
</dbReference>
<dbReference type="InterPro" id="IPR050343">
    <property type="entry name" value="RsuA_PseudoU_synthase"/>
</dbReference>
<organism evidence="7 8">
    <name type="scientific">Candidatus Magnetaquiglobus chichijimensis</name>
    <dbReference type="NCBI Taxonomy" id="3141448"/>
    <lineage>
        <taxon>Bacteria</taxon>
        <taxon>Pseudomonadati</taxon>
        <taxon>Pseudomonadota</taxon>
        <taxon>Magnetococcia</taxon>
        <taxon>Magnetococcales</taxon>
        <taxon>Candidatus Magnetaquicoccaceae</taxon>
        <taxon>Candidatus Magnetaquiglobus</taxon>
    </lineage>
</organism>
<dbReference type="Gene3D" id="3.30.70.580">
    <property type="entry name" value="Pseudouridine synthase I, catalytic domain, N-terminal subdomain"/>
    <property type="match status" value="1"/>
</dbReference>
<evidence type="ECO:0000313" key="7">
    <source>
        <dbReference type="EMBL" id="GAB0056801.1"/>
    </source>
</evidence>
<comment type="caution">
    <text evidence="7">The sequence shown here is derived from an EMBL/GenBank/DDBJ whole genome shotgun (WGS) entry which is preliminary data.</text>
</comment>
<dbReference type="SMART" id="SM00363">
    <property type="entry name" value="S4"/>
    <property type="match status" value="1"/>
</dbReference>